<evidence type="ECO:0000259" key="7">
    <source>
        <dbReference type="PROSITE" id="PS50118"/>
    </source>
</evidence>
<evidence type="ECO:0000313" key="9">
    <source>
        <dbReference type="Proteomes" id="UP000694411"/>
    </source>
</evidence>
<keyword evidence="2 4" id="KW-0238">DNA-binding</keyword>
<feature type="domain" description="HMG box" evidence="7">
    <location>
        <begin position="222"/>
        <end position="288"/>
    </location>
</feature>
<evidence type="ECO:0000256" key="3">
    <source>
        <dbReference type="ARBA" id="ARBA00023242"/>
    </source>
</evidence>
<feature type="domain" description="HMG box" evidence="7">
    <location>
        <begin position="100"/>
        <end position="168"/>
    </location>
</feature>
<evidence type="ECO:0000313" key="8">
    <source>
        <dbReference type="Ensembl" id="ENSTGEP00000011085.1"/>
    </source>
</evidence>
<dbReference type="CDD" id="cd21998">
    <property type="entry name" value="HMG-box_UBF1_rpt1-like"/>
    <property type="match status" value="1"/>
</dbReference>
<dbReference type="InterPro" id="IPR051762">
    <property type="entry name" value="UBF1"/>
</dbReference>
<organism evidence="8 9">
    <name type="scientific">Theropithecus gelada</name>
    <name type="common">Gelada baboon</name>
    <dbReference type="NCBI Taxonomy" id="9565"/>
    <lineage>
        <taxon>Eukaryota</taxon>
        <taxon>Metazoa</taxon>
        <taxon>Chordata</taxon>
        <taxon>Craniata</taxon>
        <taxon>Vertebrata</taxon>
        <taxon>Euteleostomi</taxon>
        <taxon>Mammalia</taxon>
        <taxon>Eutheria</taxon>
        <taxon>Euarchontoglires</taxon>
        <taxon>Primates</taxon>
        <taxon>Haplorrhini</taxon>
        <taxon>Catarrhini</taxon>
        <taxon>Cercopithecidae</taxon>
        <taxon>Cercopithecinae</taxon>
        <taxon>Theropithecus</taxon>
    </lineage>
</organism>
<keyword evidence="3 4" id="KW-0539">Nucleus</keyword>
<dbReference type="Gene3D" id="1.10.30.10">
    <property type="entry name" value="High mobility group box domain"/>
    <property type="match status" value="2"/>
</dbReference>
<feature type="DNA-binding region" description="HMG box" evidence="4">
    <location>
        <begin position="222"/>
        <end position="288"/>
    </location>
</feature>
<dbReference type="Pfam" id="PF00505">
    <property type="entry name" value="HMG_box"/>
    <property type="match status" value="1"/>
</dbReference>
<dbReference type="SMART" id="SM00398">
    <property type="entry name" value="HMG"/>
    <property type="match status" value="2"/>
</dbReference>
<feature type="coiled-coil region" evidence="5">
    <location>
        <begin position="150"/>
        <end position="177"/>
    </location>
</feature>
<dbReference type="GO" id="GO:0005634">
    <property type="term" value="C:nucleus"/>
    <property type="evidence" value="ECO:0007669"/>
    <property type="project" value="UniProtKB-SubCell"/>
</dbReference>
<feature type="DNA-binding region" description="HMG box" evidence="4">
    <location>
        <begin position="100"/>
        <end position="168"/>
    </location>
</feature>
<dbReference type="SUPFAM" id="SSF47095">
    <property type="entry name" value="HMG-box"/>
    <property type="match status" value="2"/>
</dbReference>
<dbReference type="InterPro" id="IPR036910">
    <property type="entry name" value="HMG_box_dom_sf"/>
</dbReference>
<reference evidence="8" key="1">
    <citation type="submission" date="2018-05" db="EMBL/GenBank/DDBJ databases">
        <title>Whole genome of Theropithecus gelada.</title>
        <authorList>
            <person name="Chiou K.L."/>
            <person name="Snyder-Mackler N."/>
        </authorList>
    </citation>
    <scope>NUCLEOTIDE SEQUENCE [LARGE SCALE GENOMIC DNA]</scope>
</reference>
<evidence type="ECO:0000256" key="6">
    <source>
        <dbReference type="SAM" id="MobiDB-lite"/>
    </source>
</evidence>
<evidence type="ECO:0000256" key="4">
    <source>
        <dbReference type="PROSITE-ProRule" id="PRU00267"/>
    </source>
</evidence>
<reference evidence="8" key="2">
    <citation type="submission" date="2025-08" db="UniProtKB">
        <authorList>
            <consortium name="Ensembl"/>
        </authorList>
    </citation>
    <scope>IDENTIFICATION</scope>
</reference>
<evidence type="ECO:0000256" key="1">
    <source>
        <dbReference type="ARBA" id="ARBA00004123"/>
    </source>
</evidence>
<evidence type="ECO:0000256" key="5">
    <source>
        <dbReference type="SAM" id="Coils"/>
    </source>
</evidence>
<reference evidence="8" key="3">
    <citation type="submission" date="2025-09" db="UniProtKB">
        <authorList>
            <consortium name="Ensembl"/>
        </authorList>
    </citation>
    <scope>IDENTIFICATION</scope>
</reference>
<gene>
    <name evidence="8" type="primary">UBTFL1</name>
</gene>
<dbReference type="AlphaFoldDB" id="A0A8D2ETI6"/>
<accession>A0A8D2ETI6</accession>
<sequence>MALPRSQGHWSNKDILRLLECIENNLPSDGNGTFSSIQSHMDWRKVAFKNFSGEMCRLKWLEISCSLRKFGTLKELVLEAKKCVKNTNKSRKVRNHPDFPKRPLTAYIRFFKENWPRYSQMYPGMRSQELSKILSKKYKELPEQMKQKYIQDFQKEKQEFEEKLARFREEHPDLVQKAKKSDVSKRIQTKVQKKVQKNMEEVRSLPKTDQFLKKVKFHGEPQKPPMNGYHKFHQDSWSSKELQHLSLRERMVEIGRRWQRVPQSQKDHYKSQAEELQKQYKVKLDLWLKTLSPENYVAYKESTYAKGKNMAMTGGPDPRLRQTDPQSSSAKGLQEGFGEGQALQAAGTDSSQTTWVNCHVSLEPEENRKKDGEEEESSNSSDCSSGEEMEVDV</sequence>
<dbReference type="PROSITE" id="PS50118">
    <property type="entry name" value="HMG_BOX_2"/>
    <property type="match status" value="2"/>
</dbReference>
<name>A0A8D2ETI6_THEGE</name>
<keyword evidence="5" id="KW-0175">Coiled coil</keyword>
<protein>
    <submittedName>
        <fullName evidence="8">Upstream binding transcription factor like 1</fullName>
    </submittedName>
</protein>
<dbReference type="PANTHER" id="PTHR46318">
    <property type="entry name" value="UPSTREAM BINDING TRANSCRIPTION FACTOR"/>
    <property type="match status" value="1"/>
</dbReference>
<feature type="region of interest" description="Disordered" evidence="6">
    <location>
        <begin position="309"/>
        <end position="393"/>
    </location>
</feature>
<feature type="compositionally biased region" description="Polar residues" evidence="6">
    <location>
        <begin position="347"/>
        <end position="356"/>
    </location>
</feature>
<evidence type="ECO:0000256" key="2">
    <source>
        <dbReference type="ARBA" id="ARBA00023125"/>
    </source>
</evidence>
<dbReference type="CDD" id="cd22003">
    <property type="entry name" value="HMG-box_UBF1_rpt6-like"/>
    <property type="match status" value="1"/>
</dbReference>
<dbReference type="InterPro" id="IPR009071">
    <property type="entry name" value="HMG_box_dom"/>
</dbReference>
<comment type="subcellular location">
    <subcellularLocation>
        <location evidence="1">Nucleus</location>
    </subcellularLocation>
</comment>
<proteinExistence type="predicted"/>
<dbReference type="Proteomes" id="UP000694411">
    <property type="component" value="Chromosome 14"/>
</dbReference>
<keyword evidence="9" id="KW-1185">Reference proteome</keyword>
<dbReference type="PANTHER" id="PTHR46318:SF1">
    <property type="entry name" value="UPSTREAM-BINDING FACTOR 1-LIKE PROTEIN 1-RELATED"/>
    <property type="match status" value="1"/>
</dbReference>
<dbReference type="Ensembl" id="ENSTGET00000013345.1">
    <property type="protein sequence ID" value="ENSTGEP00000011085.1"/>
    <property type="gene ID" value="ENSTGEG00000009082.1"/>
</dbReference>
<dbReference type="GO" id="GO:0003677">
    <property type="term" value="F:DNA binding"/>
    <property type="evidence" value="ECO:0007669"/>
    <property type="project" value="UniProtKB-UniRule"/>
</dbReference>